<keyword evidence="3" id="KW-1185">Reference proteome</keyword>
<sequence>MKKAFLIIPLLSLLFACKSKTKQDTPANLIVPGKSIGSLTISSSADSLIKVMGKPDRSDGAMGSMVNTWYAKHDTAGTRISIFSGRDMGNPDEKVSRVKKIIVTSPEYKTKEGLTIGASLNDIGKYYGVRNTGGFLQKNKQILSYCDLTKGIGFEIDSETRKCIAINVFKVEDASLAYINVH</sequence>
<feature type="chain" id="PRO_5019420483" evidence="1">
    <location>
        <begin position="22"/>
        <end position="182"/>
    </location>
</feature>
<dbReference type="PROSITE" id="PS51257">
    <property type="entry name" value="PROKAR_LIPOPROTEIN"/>
    <property type="match status" value="1"/>
</dbReference>
<dbReference type="OrthoDB" id="1494315at2"/>
<feature type="signal peptide" evidence="1">
    <location>
        <begin position="1"/>
        <end position="21"/>
    </location>
</feature>
<dbReference type="RefSeq" id="WP_127704015.1">
    <property type="nucleotide sequence ID" value="NZ_SACK01000002.1"/>
</dbReference>
<gene>
    <name evidence="2" type="ORF">EOD41_06700</name>
</gene>
<proteinExistence type="predicted"/>
<protein>
    <submittedName>
        <fullName evidence="2">Uncharacterized protein</fullName>
    </submittedName>
</protein>
<accession>A0A437MVF0</accession>
<dbReference type="AlphaFoldDB" id="A0A437MVF0"/>
<dbReference type="EMBL" id="SACK01000002">
    <property type="protein sequence ID" value="RVU01644.1"/>
    <property type="molecule type" value="Genomic_DNA"/>
</dbReference>
<name>A0A437MVF0_9SPHI</name>
<reference evidence="2 3" key="1">
    <citation type="submission" date="2019-01" db="EMBL/GenBank/DDBJ databases">
        <authorList>
            <person name="Chen W.-M."/>
        </authorList>
    </citation>
    <scope>NUCLEOTIDE SEQUENCE [LARGE SCALE GENOMIC DNA]</scope>
    <source>
        <strain evidence="2 3">YBJ-36</strain>
    </source>
</reference>
<organism evidence="2 3">
    <name type="scientific">Mucilaginibacter limnophilus</name>
    <dbReference type="NCBI Taxonomy" id="1932778"/>
    <lineage>
        <taxon>Bacteria</taxon>
        <taxon>Pseudomonadati</taxon>
        <taxon>Bacteroidota</taxon>
        <taxon>Sphingobacteriia</taxon>
        <taxon>Sphingobacteriales</taxon>
        <taxon>Sphingobacteriaceae</taxon>
        <taxon>Mucilaginibacter</taxon>
    </lineage>
</organism>
<comment type="caution">
    <text evidence="2">The sequence shown here is derived from an EMBL/GenBank/DDBJ whole genome shotgun (WGS) entry which is preliminary data.</text>
</comment>
<dbReference type="Proteomes" id="UP000282759">
    <property type="component" value="Unassembled WGS sequence"/>
</dbReference>
<evidence type="ECO:0000313" key="3">
    <source>
        <dbReference type="Proteomes" id="UP000282759"/>
    </source>
</evidence>
<evidence type="ECO:0000256" key="1">
    <source>
        <dbReference type="SAM" id="SignalP"/>
    </source>
</evidence>
<keyword evidence="1" id="KW-0732">Signal</keyword>
<evidence type="ECO:0000313" key="2">
    <source>
        <dbReference type="EMBL" id="RVU01644.1"/>
    </source>
</evidence>